<proteinExistence type="predicted"/>
<keyword evidence="1" id="KW-0812">Transmembrane</keyword>
<evidence type="ECO:0000256" key="1">
    <source>
        <dbReference type="SAM" id="Phobius"/>
    </source>
</evidence>
<dbReference type="RefSeq" id="WP_275232217.1">
    <property type="nucleotide sequence ID" value="NZ_JARDXE010000014.1"/>
</dbReference>
<feature type="transmembrane region" description="Helical" evidence="1">
    <location>
        <begin position="106"/>
        <end position="124"/>
    </location>
</feature>
<evidence type="ECO:0000313" key="3">
    <source>
        <dbReference type="Proteomes" id="UP001217325"/>
    </source>
</evidence>
<evidence type="ECO:0000313" key="2">
    <source>
        <dbReference type="EMBL" id="MDE8647656.1"/>
    </source>
</evidence>
<dbReference type="Proteomes" id="UP001217325">
    <property type="component" value="Unassembled WGS sequence"/>
</dbReference>
<dbReference type="AlphaFoldDB" id="A0AAW6LQB3"/>
<evidence type="ECO:0008006" key="4">
    <source>
        <dbReference type="Google" id="ProtNLM"/>
    </source>
</evidence>
<gene>
    <name evidence="2" type="ORF">PXH69_22015</name>
</gene>
<sequence>MTGIRIAWLALAIAVGVLGSASAQWPVYEITSCEIGFDSLSAAVCLGTVHEYFGRQLFLVLAIPVALCIVPAVIPRPVVSWLVAGAMLSTAVWGFAVAFSSTTPSLIAMVGSVPAALLALVLAATHQVIAVRDRAAAGTTLRARR</sequence>
<name>A0AAW6LQB3_RHOSG</name>
<dbReference type="EMBL" id="JARDXE010000014">
    <property type="protein sequence ID" value="MDE8647656.1"/>
    <property type="molecule type" value="Genomic_DNA"/>
</dbReference>
<accession>A0AAW6LQB3</accession>
<feature type="transmembrane region" description="Helical" evidence="1">
    <location>
        <begin position="56"/>
        <end position="74"/>
    </location>
</feature>
<keyword evidence="1" id="KW-1133">Transmembrane helix</keyword>
<protein>
    <recommendedName>
        <fullName evidence="4">MFS transporter</fullName>
    </recommendedName>
</protein>
<keyword evidence="1" id="KW-0472">Membrane</keyword>
<organism evidence="2 3">
    <name type="scientific">Rhodococcus qingshengii</name>
    <dbReference type="NCBI Taxonomy" id="334542"/>
    <lineage>
        <taxon>Bacteria</taxon>
        <taxon>Bacillati</taxon>
        <taxon>Actinomycetota</taxon>
        <taxon>Actinomycetes</taxon>
        <taxon>Mycobacteriales</taxon>
        <taxon>Nocardiaceae</taxon>
        <taxon>Rhodococcus</taxon>
        <taxon>Rhodococcus erythropolis group</taxon>
    </lineage>
</organism>
<feature type="transmembrane region" description="Helical" evidence="1">
    <location>
        <begin position="81"/>
        <end position="100"/>
    </location>
</feature>
<reference evidence="2" key="1">
    <citation type="submission" date="2023-02" db="EMBL/GenBank/DDBJ databases">
        <title>A novel hydrolase synthesized by Rhodococcus erythropolis HQ is responsible for the detoxification of Zearalenone.</title>
        <authorList>
            <person name="Hu J."/>
            <person name="Xu J."/>
        </authorList>
    </citation>
    <scope>NUCLEOTIDE SEQUENCE</scope>
    <source>
        <strain evidence="2">HQ</strain>
    </source>
</reference>
<comment type="caution">
    <text evidence="2">The sequence shown here is derived from an EMBL/GenBank/DDBJ whole genome shotgun (WGS) entry which is preliminary data.</text>
</comment>